<dbReference type="InterPro" id="IPR016292">
    <property type="entry name" value="Epoxide_hydrolase"/>
</dbReference>
<evidence type="ECO:0000259" key="5">
    <source>
        <dbReference type="Pfam" id="PF06441"/>
    </source>
</evidence>
<feature type="active site" description="Proton acceptor" evidence="4">
    <location>
        <position position="354"/>
    </location>
</feature>
<dbReference type="GO" id="GO:0097176">
    <property type="term" value="P:epoxide metabolic process"/>
    <property type="evidence" value="ECO:0007669"/>
    <property type="project" value="TreeGrafter"/>
</dbReference>
<organism evidence="6 7">
    <name type="scientific">Devosia geojensis</name>
    <dbReference type="NCBI Taxonomy" id="443610"/>
    <lineage>
        <taxon>Bacteria</taxon>
        <taxon>Pseudomonadati</taxon>
        <taxon>Pseudomonadota</taxon>
        <taxon>Alphaproteobacteria</taxon>
        <taxon>Hyphomicrobiales</taxon>
        <taxon>Devosiaceae</taxon>
        <taxon>Devosia</taxon>
    </lineage>
</organism>
<feature type="active site" description="Proton donor" evidence="4">
    <location>
        <position position="300"/>
    </location>
</feature>
<dbReference type="Pfam" id="PF06441">
    <property type="entry name" value="EHN"/>
    <property type="match status" value="1"/>
</dbReference>
<evidence type="ECO:0000256" key="3">
    <source>
        <dbReference type="ARBA" id="ARBA00022801"/>
    </source>
</evidence>
<dbReference type="InterPro" id="IPR029058">
    <property type="entry name" value="AB_hydrolase_fold"/>
</dbReference>
<dbReference type="OrthoDB" id="27092at2"/>
<evidence type="ECO:0000256" key="2">
    <source>
        <dbReference type="ARBA" id="ARBA00022797"/>
    </source>
</evidence>
<gene>
    <name evidence="6" type="ORF">VE25_16160</name>
</gene>
<dbReference type="EMBL" id="JZEX01000133">
    <property type="protein sequence ID" value="KKB10798.1"/>
    <property type="molecule type" value="Genomic_DNA"/>
</dbReference>
<reference evidence="6 7" key="1">
    <citation type="submission" date="2015-03" db="EMBL/GenBank/DDBJ databases">
        <authorList>
            <person name="Hassan Y.I."/>
            <person name="Lepp D."/>
            <person name="Li X.-Z."/>
            <person name="Zhou T."/>
        </authorList>
    </citation>
    <scope>NUCLEOTIDE SEQUENCE [LARGE SCALE GENOMIC DNA]</scope>
    <source>
        <strain evidence="6 7">BD-c194</strain>
    </source>
</reference>
<keyword evidence="2" id="KW-0058">Aromatic hydrocarbons catabolism</keyword>
<evidence type="ECO:0000256" key="4">
    <source>
        <dbReference type="PIRSR" id="PIRSR001112-1"/>
    </source>
</evidence>
<feature type="active site" description="Nucleophile" evidence="4">
    <location>
        <position position="175"/>
    </location>
</feature>
<protein>
    <submittedName>
        <fullName evidence="6">Epoxide hydrolase</fullName>
    </submittedName>
</protein>
<evidence type="ECO:0000313" key="6">
    <source>
        <dbReference type="EMBL" id="KKB10798.1"/>
    </source>
</evidence>
<dbReference type="PANTHER" id="PTHR21661">
    <property type="entry name" value="EPOXIDE HYDROLASE 1-RELATED"/>
    <property type="match status" value="1"/>
</dbReference>
<keyword evidence="3 6" id="KW-0378">Hydrolase</keyword>
<accession>A0A0F5FPP6</accession>
<name>A0A0F5FPP6_9HYPH</name>
<dbReference type="InterPro" id="IPR000639">
    <property type="entry name" value="Epox_hydrolase-like"/>
</dbReference>
<evidence type="ECO:0000313" key="7">
    <source>
        <dbReference type="Proteomes" id="UP000033632"/>
    </source>
</evidence>
<evidence type="ECO:0000256" key="1">
    <source>
        <dbReference type="ARBA" id="ARBA00010088"/>
    </source>
</evidence>
<dbReference type="PIRSF" id="PIRSF001112">
    <property type="entry name" value="Epoxide_hydrolase"/>
    <property type="match status" value="1"/>
</dbReference>
<dbReference type="AlphaFoldDB" id="A0A0F5FPP6"/>
<sequence>MPVFDPKPFTVRYSDDAVADLRSRLKGTRFPDAVEGAGWDYGTNPQFLEKLVAHWADRFDFAAEEKRLNAFAQFTVEIDGETVHYVHARGNGGTRMPILLANGWPSNFVELLPLVPLLTETVDGQSYDVIIPSLPGFGFSGKAKKPGMNLTRVAELWARLMTGLGYERFLICGSDMGAGAEMGLVRAVPERVIGAHYVNVYSQYPRPEDPSEEEKAYFAKVDQWSFAEGAYAMIQATKPQTLAVGLTDSPAGLAAWIVEKFRTWGDTKGDVETVFPLDTLCAILTVYWVSATIGSSVRLYYEAFRDQAMMQPMPRHDVPHGIIVPPADLPAPRRWGERHLQNIVRWTELEKGGHFPSLEIPDVLADDIRAFHRAIENRG</sequence>
<dbReference type="RefSeq" id="WP_046109687.1">
    <property type="nucleotide sequence ID" value="NZ_JZEX01000133.1"/>
</dbReference>
<dbReference type="PATRIC" id="fig|443610.3.peg.1520"/>
<comment type="similarity">
    <text evidence="1">Belongs to the peptidase S33 family.</text>
</comment>
<dbReference type="Gene3D" id="3.40.50.1820">
    <property type="entry name" value="alpha/beta hydrolase"/>
    <property type="match status" value="1"/>
</dbReference>
<proteinExistence type="inferred from homology"/>
<keyword evidence="7" id="KW-1185">Reference proteome</keyword>
<feature type="domain" description="Epoxide hydrolase N-terminal" evidence="5">
    <location>
        <begin position="6"/>
        <end position="110"/>
    </location>
</feature>
<dbReference type="PRINTS" id="PR00412">
    <property type="entry name" value="EPOXHYDRLASE"/>
</dbReference>
<dbReference type="SUPFAM" id="SSF53474">
    <property type="entry name" value="alpha/beta-Hydrolases"/>
    <property type="match status" value="1"/>
</dbReference>
<dbReference type="InterPro" id="IPR010497">
    <property type="entry name" value="Epoxide_hydro_N"/>
</dbReference>
<comment type="caution">
    <text evidence="6">The sequence shown here is derived from an EMBL/GenBank/DDBJ whole genome shotgun (WGS) entry which is preliminary data.</text>
</comment>
<dbReference type="Proteomes" id="UP000033632">
    <property type="component" value="Unassembled WGS sequence"/>
</dbReference>
<dbReference type="STRING" id="443610.VE25_16160"/>
<dbReference type="PANTHER" id="PTHR21661:SF35">
    <property type="entry name" value="EPOXIDE HYDROLASE"/>
    <property type="match status" value="1"/>
</dbReference>
<dbReference type="GO" id="GO:0004301">
    <property type="term" value="F:epoxide hydrolase activity"/>
    <property type="evidence" value="ECO:0007669"/>
    <property type="project" value="TreeGrafter"/>
</dbReference>